<evidence type="ECO:0000313" key="1">
    <source>
        <dbReference type="EMBL" id="SDU34482.1"/>
    </source>
</evidence>
<organism evidence="1 2">
    <name type="scientific">Desulfobacula phenolica</name>
    <dbReference type="NCBI Taxonomy" id="90732"/>
    <lineage>
        <taxon>Bacteria</taxon>
        <taxon>Pseudomonadati</taxon>
        <taxon>Thermodesulfobacteriota</taxon>
        <taxon>Desulfobacteria</taxon>
        <taxon>Desulfobacterales</taxon>
        <taxon>Desulfobacteraceae</taxon>
        <taxon>Desulfobacula</taxon>
    </lineage>
</organism>
<reference evidence="2" key="1">
    <citation type="submission" date="2016-10" db="EMBL/GenBank/DDBJ databases">
        <authorList>
            <person name="Varghese N."/>
            <person name="Submissions S."/>
        </authorList>
    </citation>
    <scope>NUCLEOTIDE SEQUENCE [LARGE SCALE GENOMIC DNA]</scope>
    <source>
        <strain evidence="2">DSM 3384</strain>
    </source>
</reference>
<dbReference type="Proteomes" id="UP000199608">
    <property type="component" value="Unassembled WGS sequence"/>
</dbReference>
<dbReference type="AlphaFoldDB" id="A0A1H2HRE6"/>
<name>A0A1H2HRE6_9BACT</name>
<proteinExistence type="predicted"/>
<protein>
    <submittedName>
        <fullName evidence="1">Uncharacterized protein</fullName>
    </submittedName>
</protein>
<evidence type="ECO:0000313" key="2">
    <source>
        <dbReference type="Proteomes" id="UP000199608"/>
    </source>
</evidence>
<keyword evidence="2" id="KW-1185">Reference proteome</keyword>
<sequence length="69" mass="8161">MYRSGYHVKMDGILLKPIENFDRNSVLIFMIDVKKYSNKIIKSFSYYAALVTADNYHKFQHPEKKAQTD</sequence>
<dbReference type="EMBL" id="FNLL01000007">
    <property type="protein sequence ID" value="SDU34482.1"/>
    <property type="molecule type" value="Genomic_DNA"/>
</dbReference>
<gene>
    <name evidence="1" type="ORF">SAMN04487931_1074</name>
</gene>
<accession>A0A1H2HRE6</accession>